<dbReference type="Proteomes" id="UP000236725">
    <property type="component" value="Unassembled WGS sequence"/>
</dbReference>
<comment type="caution">
    <text evidence="3">The sequence shown here is derived from an EMBL/GenBank/DDBJ whole genome shotgun (WGS) entry which is preliminary data.</text>
</comment>
<proteinExistence type="predicted"/>
<dbReference type="InterPro" id="IPR011250">
    <property type="entry name" value="OMP/PagP_B-barrel"/>
</dbReference>
<dbReference type="Pfam" id="PF13568">
    <property type="entry name" value="OMP_b-brl_2"/>
    <property type="match status" value="1"/>
</dbReference>
<feature type="compositionally biased region" description="Basic and acidic residues" evidence="1">
    <location>
        <begin position="22"/>
        <end position="41"/>
    </location>
</feature>
<feature type="domain" description="Outer membrane protein beta-barrel" evidence="2">
    <location>
        <begin position="148"/>
        <end position="275"/>
    </location>
</feature>
<dbReference type="SUPFAM" id="SSF56925">
    <property type="entry name" value="OMPA-like"/>
    <property type="match status" value="1"/>
</dbReference>
<accession>A0A8G2F057</accession>
<feature type="compositionally biased region" description="Basic and acidic residues" evidence="1">
    <location>
        <begin position="55"/>
        <end position="71"/>
    </location>
</feature>
<keyword evidence="4" id="KW-1185">Reference proteome</keyword>
<evidence type="ECO:0000313" key="3">
    <source>
        <dbReference type="EMBL" id="SEF40040.1"/>
    </source>
</evidence>
<gene>
    <name evidence="3" type="ORF">SAMN05444001_10114</name>
</gene>
<protein>
    <submittedName>
        <fullName evidence="3">Outer membrane protein beta-barrel domain-containing protein</fullName>
    </submittedName>
</protein>
<dbReference type="EMBL" id="FNVS01000001">
    <property type="protein sequence ID" value="SEF40040.1"/>
    <property type="molecule type" value="Genomic_DNA"/>
</dbReference>
<reference evidence="3 4" key="1">
    <citation type="submission" date="2016-10" db="EMBL/GenBank/DDBJ databases">
        <authorList>
            <person name="Varghese N."/>
            <person name="Submissions S."/>
        </authorList>
    </citation>
    <scope>NUCLEOTIDE SEQUENCE [LARGE SCALE GENOMIC DNA]</scope>
    <source>
        <strain evidence="3 4">DSM 29073</strain>
    </source>
</reference>
<dbReference type="InterPro" id="IPR025665">
    <property type="entry name" value="Beta-barrel_OMP_2"/>
</dbReference>
<dbReference type="RefSeq" id="WP_103982025.1">
    <property type="nucleotide sequence ID" value="NZ_FNVS01000001.1"/>
</dbReference>
<feature type="region of interest" description="Disordered" evidence="1">
    <location>
        <begin position="22"/>
        <end position="133"/>
    </location>
</feature>
<evidence type="ECO:0000313" key="4">
    <source>
        <dbReference type="Proteomes" id="UP000236725"/>
    </source>
</evidence>
<dbReference type="AlphaFoldDB" id="A0A8G2F057"/>
<sequence>MIRQITSVSVVSESPAIAEAEHVLSKPELEKESEAVSKEVPVKTQKSKSSDVGPEPEHKKALSKEVVDQNKKNRKKKSEGWSFGVGGGSGKTVSGMNMFSNDDMCNSPGDMQPPFENPDDPDEKPDNPEVESSATLLSTRAEQRLPQMRNASYEYVHRMPLSVGFSVKKNITGRFGLESGLTYTFLYSDIKQSGTKGYIGDQRIHYLGIPLKANGTVYRKGIFSMYLSGGFLAEYCVSAKRRIIHEITKPEMNRWQFSVNAAIGAEVKLIHPLSLYLEPGVGYYFDTGDDMPTIRNERPWMFGLQLGLRLSY</sequence>
<evidence type="ECO:0000256" key="1">
    <source>
        <dbReference type="SAM" id="MobiDB-lite"/>
    </source>
</evidence>
<evidence type="ECO:0000259" key="2">
    <source>
        <dbReference type="Pfam" id="PF13568"/>
    </source>
</evidence>
<organism evidence="3 4">
    <name type="scientific">Parabacteroides chinchillae</name>
    <dbReference type="NCBI Taxonomy" id="871327"/>
    <lineage>
        <taxon>Bacteria</taxon>
        <taxon>Pseudomonadati</taxon>
        <taxon>Bacteroidota</taxon>
        <taxon>Bacteroidia</taxon>
        <taxon>Bacteroidales</taxon>
        <taxon>Tannerellaceae</taxon>
        <taxon>Parabacteroides</taxon>
    </lineage>
</organism>
<name>A0A8G2F057_9BACT</name>